<dbReference type="Pfam" id="PF00561">
    <property type="entry name" value="Abhydrolase_1"/>
    <property type="match status" value="1"/>
</dbReference>
<dbReference type="AlphaFoldDB" id="A0A1N7MFI0"/>
<dbReference type="RefSeq" id="WP_076387305.1">
    <property type="nucleotide sequence ID" value="NZ_FTOI01000008.1"/>
</dbReference>
<accession>A0A1N7MFI0</accession>
<keyword evidence="3" id="KW-1185">Reference proteome</keyword>
<evidence type="ECO:0000313" key="2">
    <source>
        <dbReference type="EMBL" id="SIS84853.1"/>
    </source>
</evidence>
<protein>
    <recommendedName>
        <fullName evidence="1">AB hydrolase-1 domain-containing protein</fullName>
    </recommendedName>
</protein>
<evidence type="ECO:0000313" key="3">
    <source>
        <dbReference type="Proteomes" id="UP000185839"/>
    </source>
</evidence>
<dbReference type="SUPFAM" id="SSF53474">
    <property type="entry name" value="alpha/beta-Hydrolases"/>
    <property type="match status" value="1"/>
</dbReference>
<feature type="domain" description="AB hydrolase-1" evidence="1">
    <location>
        <begin position="67"/>
        <end position="176"/>
    </location>
</feature>
<dbReference type="Gene3D" id="3.40.50.1820">
    <property type="entry name" value="alpha/beta hydrolase"/>
    <property type="match status" value="1"/>
</dbReference>
<dbReference type="STRING" id="713588.SAMN05421789_108139"/>
<dbReference type="InterPro" id="IPR000073">
    <property type="entry name" value="AB_hydrolase_1"/>
</dbReference>
<dbReference type="InterPro" id="IPR029058">
    <property type="entry name" value="AB_hydrolase_fold"/>
</dbReference>
<sequence length="267" mass="29713">MKTKLLLLILLVTKVIFINAQMDEKFYFPSKTLQPIEWANQKEVKFAVENDTINAVILKPMKEAKATVFYFHGAGGNLTSYAPLLTPLLKDNFQVILVDFRGYGKSTGTPTHKNIATDGEKVFTEISQMDGIKNTKKIIYGASIGTQIAAHLAKNHESEISGLVLEGTMASFGDIAAVYAPEYKAYLENSFVSPYSAKEDVKTLTKIPKLFIHSKEDKDVPYSQGVMVFTNAPEPKEFIDFSGKHLYGLMHESAKILVAMNKMVSMK</sequence>
<dbReference type="PANTHER" id="PTHR12277:SF81">
    <property type="entry name" value="PROTEIN ABHD13"/>
    <property type="match status" value="1"/>
</dbReference>
<gene>
    <name evidence="2" type="ORF">SAMN05421789_108139</name>
</gene>
<reference evidence="3" key="1">
    <citation type="submission" date="2017-01" db="EMBL/GenBank/DDBJ databases">
        <authorList>
            <person name="Varghese N."/>
            <person name="Submissions S."/>
        </authorList>
    </citation>
    <scope>NUCLEOTIDE SEQUENCE [LARGE SCALE GENOMIC DNA]</scope>
    <source>
        <strain evidence="3">DSM 23145</strain>
    </source>
</reference>
<dbReference type="PANTHER" id="PTHR12277">
    <property type="entry name" value="ALPHA/BETA HYDROLASE DOMAIN-CONTAINING PROTEIN"/>
    <property type="match status" value="1"/>
</dbReference>
<name>A0A1N7MFI0_9FLAO</name>
<dbReference type="EMBL" id="FTOI01000008">
    <property type="protein sequence ID" value="SIS84853.1"/>
    <property type="molecule type" value="Genomic_DNA"/>
</dbReference>
<dbReference type="Proteomes" id="UP000185839">
    <property type="component" value="Unassembled WGS sequence"/>
</dbReference>
<evidence type="ECO:0000259" key="1">
    <source>
        <dbReference type="Pfam" id="PF00561"/>
    </source>
</evidence>
<dbReference type="OrthoDB" id="9777090at2"/>
<proteinExistence type="predicted"/>
<organism evidence="2 3">
    <name type="scientific">Kaistella chaponensis</name>
    <dbReference type="NCBI Taxonomy" id="713588"/>
    <lineage>
        <taxon>Bacteria</taxon>
        <taxon>Pseudomonadati</taxon>
        <taxon>Bacteroidota</taxon>
        <taxon>Flavobacteriia</taxon>
        <taxon>Flavobacteriales</taxon>
        <taxon>Weeksellaceae</taxon>
        <taxon>Chryseobacterium group</taxon>
        <taxon>Kaistella</taxon>
    </lineage>
</organism>